<proteinExistence type="predicted"/>
<dbReference type="EMBL" id="AP014685">
    <property type="protein sequence ID" value="BAR61850.1"/>
    <property type="molecule type" value="Genomic_DNA"/>
</dbReference>
<name>A0A0E3VX11_9BRAD</name>
<dbReference type="Proteomes" id="UP000063308">
    <property type="component" value="Chromosome"/>
</dbReference>
<dbReference type="GO" id="GO:0050797">
    <property type="term" value="F:thymidylate synthase (FAD) activity"/>
    <property type="evidence" value="ECO:0007669"/>
    <property type="project" value="InterPro"/>
</dbReference>
<dbReference type="SUPFAM" id="SSF69796">
    <property type="entry name" value="Thymidylate synthase-complementing protein Thy1"/>
    <property type="match status" value="1"/>
</dbReference>
<dbReference type="Gene3D" id="3.30.1360.170">
    <property type="match status" value="1"/>
</dbReference>
<organism evidence="1 2">
    <name type="scientific">Bradyrhizobium diazoefficiens</name>
    <dbReference type="NCBI Taxonomy" id="1355477"/>
    <lineage>
        <taxon>Bacteria</taxon>
        <taxon>Pseudomonadati</taxon>
        <taxon>Pseudomonadota</taxon>
        <taxon>Alphaproteobacteria</taxon>
        <taxon>Hyphomicrobiales</taxon>
        <taxon>Nitrobacteraceae</taxon>
        <taxon>Bradyrhizobium</taxon>
    </lineage>
</organism>
<evidence type="ECO:0000313" key="2">
    <source>
        <dbReference type="Proteomes" id="UP000063308"/>
    </source>
</evidence>
<protein>
    <submittedName>
        <fullName evidence="1">Uncharacterized protein</fullName>
    </submittedName>
</protein>
<sequence length="171" mass="19546">MHKQWANRGLEPYLYAHGVVTATEWDNFFELRDHKDAQPEIEALAKAIKGAFEGSVPETLRPGEWHLPFVTEYEKEWLSLETQKKVSVARCARTSYLTHEGKQPLVHKDLELYHDLVGARPLHASPAEHQATPDVLSDPDYAGEFRWAQPELHGNLVGFIQNRKIIEKVIA</sequence>
<gene>
    <name evidence="1" type="ORF">NK6_8703</name>
</gene>
<dbReference type="InterPro" id="IPR036098">
    <property type="entry name" value="Thymidylate_synthase_ThyX_sf"/>
</dbReference>
<dbReference type="GO" id="GO:0050660">
    <property type="term" value="F:flavin adenine dinucleotide binding"/>
    <property type="evidence" value="ECO:0007669"/>
    <property type="project" value="InterPro"/>
</dbReference>
<reference evidence="1 2" key="1">
    <citation type="submission" date="2014-11" db="EMBL/GenBank/DDBJ databases">
        <title>Symbiosis island explosion on the genome of extra-slow-growing strains of soybean bradyrhizobia with massive insertion sequences.</title>
        <authorList>
            <person name="Iida T."/>
            <person name="Minamisawa K."/>
        </authorList>
    </citation>
    <scope>NUCLEOTIDE SEQUENCE [LARGE SCALE GENOMIC DNA]</scope>
    <source>
        <strain evidence="1 2">NK6</strain>
    </source>
</reference>
<dbReference type="AlphaFoldDB" id="A0A0E3VX11"/>
<accession>A0A0E3VX11</accession>
<dbReference type="GO" id="GO:0006231">
    <property type="term" value="P:dTMP biosynthetic process"/>
    <property type="evidence" value="ECO:0007669"/>
    <property type="project" value="InterPro"/>
</dbReference>
<evidence type="ECO:0000313" key="1">
    <source>
        <dbReference type="EMBL" id="BAR61850.1"/>
    </source>
</evidence>